<reference evidence="1 2" key="1">
    <citation type="journal article" date="2019" name="Sci. Rep.">
        <title>A high-quality genome of Eragrostis curvula grass provides insights into Poaceae evolution and supports new strategies to enhance forage quality.</title>
        <authorList>
            <person name="Carballo J."/>
            <person name="Santos B.A.C.M."/>
            <person name="Zappacosta D."/>
            <person name="Garbus I."/>
            <person name="Selva J.P."/>
            <person name="Gallo C.A."/>
            <person name="Diaz A."/>
            <person name="Albertini E."/>
            <person name="Caccamo M."/>
            <person name="Echenique V."/>
        </authorList>
    </citation>
    <scope>NUCLEOTIDE SEQUENCE [LARGE SCALE GENOMIC DNA]</scope>
    <source>
        <strain evidence="2">cv. Victoria</strain>
        <tissue evidence="1">Leaf</tissue>
    </source>
</reference>
<dbReference type="EMBL" id="RWGY01000039">
    <property type="protein sequence ID" value="TVU10395.1"/>
    <property type="molecule type" value="Genomic_DNA"/>
</dbReference>
<dbReference type="PANTHER" id="PTHR47712:SF1">
    <property type="entry name" value="OS09G0555300 PROTEIN"/>
    <property type="match status" value="1"/>
</dbReference>
<evidence type="ECO:0000313" key="1">
    <source>
        <dbReference type="EMBL" id="TVU10395.1"/>
    </source>
</evidence>
<dbReference type="AlphaFoldDB" id="A0A5J9TGE6"/>
<dbReference type="OrthoDB" id="1913441at2759"/>
<sequence>MFYVYCESDTLVGYHLDMAPGLSSRHLARHHGCGLCPDAGVLRVPAVYALCVVWTEASAHPDAPMDPNAAIAVGQETIFAVEMFRIFGKVLDFVTACQISDTEQKWSRIARKNAATEADAMSCRLKSMAVLYL</sequence>
<dbReference type="Gramene" id="TVU10395">
    <property type="protein sequence ID" value="TVU10395"/>
    <property type="gene ID" value="EJB05_43920"/>
</dbReference>
<dbReference type="GO" id="GO:0019005">
    <property type="term" value="C:SCF ubiquitin ligase complex"/>
    <property type="evidence" value="ECO:0007669"/>
    <property type="project" value="TreeGrafter"/>
</dbReference>
<feature type="non-terminal residue" evidence="1">
    <location>
        <position position="1"/>
    </location>
</feature>
<keyword evidence="2" id="KW-1185">Reference proteome</keyword>
<name>A0A5J9TGE6_9POAL</name>
<protein>
    <submittedName>
        <fullName evidence="1">Uncharacterized protein</fullName>
    </submittedName>
</protein>
<organism evidence="1 2">
    <name type="scientific">Eragrostis curvula</name>
    <name type="common">weeping love grass</name>
    <dbReference type="NCBI Taxonomy" id="38414"/>
    <lineage>
        <taxon>Eukaryota</taxon>
        <taxon>Viridiplantae</taxon>
        <taxon>Streptophyta</taxon>
        <taxon>Embryophyta</taxon>
        <taxon>Tracheophyta</taxon>
        <taxon>Spermatophyta</taxon>
        <taxon>Magnoliopsida</taxon>
        <taxon>Liliopsida</taxon>
        <taxon>Poales</taxon>
        <taxon>Poaceae</taxon>
        <taxon>PACMAD clade</taxon>
        <taxon>Chloridoideae</taxon>
        <taxon>Eragrostideae</taxon>
        <taxon>Eragrostidinae</taxon>
        <taxon>Eragrostis</taxon>
    </lineage>
</organism>
<evidence type="ECO:0000313" key="2">
    <source>
        <dbReference type="Proteomes" id="UP000324897"/>
    </source>
</evidence>
<dbReference type="Proteomes" id="UP000324897">
    <property type="component" value="Chromosome 3"/>
</dbReference>
<proteinExistence type="predicted"/>
<comment type="caution">
    <text evidence="1">The sequence shown here is derived from an EMBL/GenBank/DDBJ whole genome shotgun (WGS) entry which is preliminary data.</text>
</comment>
<accession>A0A5J9TGE6</accession>
<dbReference type="PANTHER" id="PTHR47712">
    <property type="entry name" value="OS09G0555300 PROTEIN"/>
    <property type="match status" value="1"/>
</dbReference>
<gene>
    <name evidence="1" type="ORF">EJB05_43920</name>
</gene>